<protein>
    <submittedName>
        <fullName evidence="1">Uncharacterized protein</fullName>
    </submittedName>
</protein>
<dbReference type="EMBL" id="GBRH01252027">
    <property type="protein sequence ID" value="JAD45868.1"/>
    <property type="molecule type" value="Transcribed_RNA"/>
</dbReference>
<sequence length="45" mass="5182">MSSLRQHTVKYCDWTNLVQSNLEFDCAVRLQSISFICCSKILGRS</sequence>
<name>A0A0A9A7E6_ARUDO</name>
<organism evidence="1">
    <name type="scientific">Arundo donax</name>
    <name type="common">Giant reed</name>
    <name type="synonym">Donax arundinaceus</name>
    <dbReference type="NCBI Taxonomy" id="35708"/>
    <lineage>
        <taxon>Eukaryota</taxon>
        <taxon>Viridiplantae</taxon>
        <taxon>Streptophyta</taxon>
        <taxon>Embryophyta</taxon>
        <taxon>Tracheophyta</taxon>
        <taxon>Spermatophyta</taxon>
        <taxon>Magnoliopsida</taxon>
        <taxon>Liliopsida</taxon>
        <taxon>Poales</taxon>
        <taxon>Poaceae</taxon>
        <taxon>PACMAD clade</taxon>
        <taxon>Arundinoideae</taxon>
        <taxon>Arundineae</taxon>
        <taxon>Arundo</taxon>
    </lineage>
</organism>
<reference evidence="1" key="1">
    <citation type="submission" date="2014-09" db="EMBL/GenBank/DDBJ databases">
        <authorList>
            <person name="Magalhaes I.L.F."/>
            <person name="Oliveira U."/>
            <person name="Santos F.R."/>
            <person name="Vidigal T.H.D.A."/>
            <person name="Brescovit A.D."/>
            <person name="Santos A.J."/>
        </authorList>
    </citation>
    <scope>NUCLEOTIDE SEQUENCE</scope>
    <source>
        <tissue evidence="1">Shoot tissue taken approximately 20 cm above the soil surface</tissue>
    </source>
</reference>
<evidence type="ECO:0000313" key="1">
    <source>
        <dbReference type="EMBL" id="JAD45868.1"/>
    </source>
</evidence>
<proteinExistence type="predicted"/>
<dbReference type="AlphaFoldDB" id="A0A0A9A7E6"/>
<reference evidence="1" key="2">
    <citation type="journal article" date="2015" name="Data Brief">
        <title>Shoot transcriptome of the giant reed, Arundo donax.</title>
        <authorList>
            <person name="Barrero R.A."/>
            <person name="Guerrero F.D."/>
            <person name="Moolhuijzen P."/>
            <person name="Goolsby J.A."/>
            <person name="Tidwell J."/>
            <person name="Bellgard S.E."/>
            <person name="Bellgard M.I."/>
        </authorList>
    </citation>
    <scope>NUCLEOTIDE SEQUENCE</scope>
    <source>
        <tissue evidence="1">Shoot tissue taken approximately 20 cm above the soil surface</tissue>
    </source>
</reference>
<accession>A0A0A9A7E6</accession>